<dbReference type="SMART" id="SM00612">
    <property type="entry name" value="Kelch"/>
    <property type="match status" value="4"/>
</dbReference>
<protein>
    <submittedName>
        <fullName evidence="3">BACK domain-containing protein</fullName>
    </submittedName>
</protein>
<dbReference type="Gene3D" id="2.120.10.80">
    <property type="entry name" value="Kelch-type beta propeller"/>
    <property type="match status" value="1"/>
</dbReference>
<dbReference type="InterPro" id="IPR006652">
    <property type="entry name" value="Kelch_1"/>
</dbReference>
<evidence type="ECO:0000256" key="2">
    <source>
        <dbReference type="ARBA" id="ARBA00022737"/>
    </source>
</evidence>
<evidence type="ECO:0000313" key="3">
    <source>
        <dbReference type="WBParaSite" id="MCU_010829-RC"/>
    </source>
</evidence>
<accession>A0A5K3FV04</accession>
<proteinExistence type="predicted"/>
<keyword evidence="2" id="KW-0677">Repeat</keyword>
<keyword evidence="1" id="KW-0880">Kelch repeat</keyword>
<dbReference type="InterPro" id="IPR015915">
    <property type="entry name" value="Kelch-typ_b-propeller"/>
</dbReference>
<dbReference type="SUPFAM" id="SSF117281">
    <property type="entry name" value="Kelch motif"/>
    <property type="match status" value="1"/>
</dbReference>
<sequence>MFEDILGETTDVNINFQVPSRRNCVVTFFKDSIYISGGMDSNGHSSNRVDRVNPFSGNVSSVSPMSHARYGHCAAANDQYLFVFGGYSGLSYVDECEKYDAIHNRWTRLPDMIATRSDAAAVNVPSVGIVVVGGYLGDINVKVDIVELLAPSTEGGKDWSWQTLAPMLQWRRSPAVEYFRGCIIVAGGNDGEHITVECLPMTPDCRYSSQWTQLAEVPHSRSGAISLAAFNGRLLFYNSNIWLKLETGFPFFVLKSYRGKDEVLEFLPESETNESELEEFTWKPLFTRVAYGDQRLLVLRKRL</sequence>
<dbReference type="Pfam" id="PF01344">
    <property type="entry name" value="Kelch_1"/>
    <property type="match status" value="2"/>
</dbReference>
<dbReference type="PANTHER" id="PTHR45632">
    <property type="entry name" value="LD33804P"/>
    <property type="match status" value="1"/>
</dbReference>
<dbReference type="PANTHER" id="PTHR45632:SF3">
    <property type="entry name" value="KELCH-LIKE PROTEIN 32"/>
    <property type="match status" value="1"/>
</dbReference>
<reference evidence="3" key="1">
    <citation type="submission" date="2019-11" db="UniProtKB">
        <authorList>
            <consortium name="WormBaseParasite"/>
        </authorList>
    </citation>
    <scope>IDENTIFICATION</scope>
</reference>
<dbReference type="WBParaSite" id="MCU_010829-RC">
    <property type="protein sequence ID" value="MCU_010829-RC"/>
    <property type="gene ID" value="MCU_010829"/>
</dbReference>
<organism evidence="3">
    <name type="scientific">Mesocestoides corti</name>
    <name type="common">Flatworm</name>
    <dbReference type="NCBI Taxonomy" id="53468"/>
    <lineage>
        <taxon>Eukaryota</taxon>
        <taxon>Metazoa</taxon>
        <taxon>Spiralia</taxon>
        <taxon>Lophotrochozoa</taxon>
        <taxon>Platyhelminthes</taxon>
        <taxon>Cestoda</taxon>
        <taxon>Eucestoda</taxon>
        <taxon>Cyclophyllidea</taxon>
        <taxon>Mesocestoididae</taxon>
        <taxon>Mesocestoides</taxon>
    </lineage>
</organism>
<name>A0A5K3FV04_MESCO</name>
<evidence type="ECO:0000256" key="1">
    <source>
        <dbReference type="ARBA" id="ARBA00022441"/>
    </source>
</evidence>
<dbReference type="AlphaFoldDB" id="A0A5K3FV04"/>